<proteinExistence type="predicted"/>
<protein>
    <recommendedName>
        <fullName evidence="5">Gustatory receptor</fullName>
    </recommendedName>
</protein>
<feature type="transmembrane region" description="Helical" evidence="2">
    <location>
        <begin position="64"/>
        <end position="85"/>
    </location>
</feature>
<dbReference type="EMBL" id="JADCNM010000005">
    <property type="protein sequence ID" value="KAG0481872.1"/>
    <property type="molecule type" value="Genomic_DNA"/>
</dbReference>
<keyword evidence="2" id="KW-1133">Transmembrane helix</keyword>
<evidence type="ECO:0000313" key="3">
    <source>
        <dbReference type="EMBL" id="KAG0481872.1"/>
    </source>
</evidence>
<comment type="cofactor">
    <cofactor evidence="1">
        <name>Mg(2+)</name>
        <dbReference type="ChEBI" id="CHEBI:18420"/>
    </cofactor>
</comment>
<dbReference type="AlphaFoldDB" id="A0A835R9K3"/>
<reference evidence="3 4" key="1">
    <citation type="journal article" date="2020" name="Nat. Food">
        <title>A phased Vanilla planifolia genome enables genetic improvement of flavour and production.</title>
        <authorList>
            <person name="Hasing T."/>
            <person name="Tang H."/>
            <person name="Brym M."/>
            <person name="Khazi F."/>
            <person name="Huang T."/>
            <person name="Chambers A.H."/>
        </authorList>
    </citation>
    <scope>NUCLEOTIDE SEQUENCE [LARGE SCALE GENOMIC DNA]</scope>
    <source>
        <tissue evidence="3">Leaf</tissue>
    </source>
</reference>
<keyword evidence="2" id="KW-0812">Transmembrane</keyword>
<organism evidence="3 4">
    <name type="scientific">Vanilla planifolia</name>
    <name type="common">Vanilla</name>
    <dbReference type="NCBI Taxonomy" id="51239"/>
    <lineage>
        <taxon>Eukaryota</taxon>
        <taxon>Viridiplantae</taxon>
        <taxon>Streptophyta</taxon>
        <taxon>Embryophyta</taxon>
        <taxon>Tracheophyta</taxon>
        <taxon>Spermatophyta</taxon>
        <taxon>Magnoliopsida</taxon>
        <taxon>Liliopsida</taxon>
        <taxon>Asparagales</taxon>
        <taxon>Orchidaceae</taxon>
        <taxon>Vanilloideae</taxon>
        <taxon>Vanilleae</taxon>
        <taxon>Vanilla</taxon>
    </lineage>
</organism>
<dbReference type="InterPro" id="IPR033749">
    <property type="entry name" value="Polyprenyl_synt_CS"/>
</dbReference>
<evidence type="ECO:0008006" key="5">
    <source>
        <dbReference type="Google" id="ProtNLM"/>
    </source>
</evidence>
<dbReference type="Pfam" id="PF12056">
    <property type="entry name" value="DUF3537"/>
    <property type="match status" value="1"/>
</dbReference>
<dbReference type="OrthoDB" id="772175at2759"/>
<feature type="transmembrane region" description="Helical" evidence="2">
    <location>
        <begin position="97"/>
        <end position="117"/>
    </location>
</feature>
<evidence type="ECO:0000256" key="1">
    <source>
        <dbReference type="ARBA" id="ARBA00001946"/>
    </source>
</evidence>
<dbReference type="Proteomes" id="UP000639772">
    <property type="component" value="Unassembled WGS sequence"/>
</dbReference>
<evidence type="ECO:0000313" key="4">
    <source>
        <dbReference type="Proteomes" id="UP000639772"/>
    </source>
</evidence>
<dbReference type="PROSITE" id="PS00723">
    <property type="entry name" value="POLYPRENYL_SYNTHASE_1"/>
    <property type="match status" value="1"/>
</dbReference>
<comment type="caution">
    <text evidence="3">The sequence shown here is derived from an EMBL/GenBank/DDBJ whole genome shotgun (WGS) entry which is preliminary data.</text>
</comment>
<evidence type="ECO:0000256" key="2">
    <source>
        <dbReference type="SAM" id="Phobius"/>
    </source>
</evidence>
<feature type="transmembrane region" description="Helical" evidence="2">
    <location>
        <begin position="298"/>
        <end position="317"/>
    </location>
</feature>
<feature type="transmembrane region" description="Helical" evidence="2">
    <location>
        <begin position="150"/>
        <end position="167"/>
    </location>
</feature>
<dbReference type="PANTHER" id="PTHR31963:SF4">
    <property type="entry name" value="GUSTATORY RECEPTOR"/>
    <property type="match status" value="1"/>
</dbReference>
<keyword evidence="2" id="KW-0472">Membrane</keyword>
<dbReference type="InterPro" id="IPR021924">
    <property type="entry name" value="DUF3537"/>
</dbReference>
<accession>A0A835R9K3</accession>
<feature type="transmembrane region" description="Helical" evidence="2">
    <location>
        <begin position="187"/>
        <end position="208"/>
    </location>
</feature>
<sequence>MNTINLLSQRTETILDKKMVTEAAPLLAGDNDNFVDEILLHRFCAGLKWCALDHSSTTGRAVSYLAFLILTIAIPTAISVFLPLPSLSAGAAPFNDLSQLTASFLSSISFFTLSSTFRHRCGLRQLLLLDDILRDSAAVRRGHSRDIDRAFRYLAAILLPSFSVELAHKTLLFATSSAAPPWKAAAFAAALASWVYRTGVFLLVCVLFRVTCELQILRFEEFYKLFAGDGAASVVEEGIEVLMLGEHMRIRRQLKATSHRYRIFIIGSLVTMTISQLGSLLLLLATKADKNFCNSGDLVVSSIVQLSGYLMCLFGAARITHRAQRVISIASQWHSIMSSCSHTKLDPILDHDQSNGDHDSHGSIRPSIPTIHSTFESRQALVAYLQHNGGGITIFGYTLDRGLLHTLFAFETTLVLWILSKVVVLS</sequence>
<name>A0A835R9K3_VANPL</name>
<feature type="transmembrane region" description="Helical" evidence="2">
    <location>
        <begin position="261"/>
        <end position="286"/>
    </location>
</feature>
<gene>
    <name evidence="3" type="ORF">HPP92_009956</name>
</gene>
<dbReference type="PANTHER" id="PTHR31963">
    <property type="entry name" value="RAS GUANINE NUCLEOTIDE EXCHANGE FACTOR K"/>
    <property type="match status" value="1"/>
</dbReference>